<evidence type="ECO:0000313" key="5">
    <source>
        <dbReference type="EMBL" id="AIX92149.1"/>
    </source>
</evidence>
<keyword evidence="1" id="KW-0521">NADP</keyword>
<evidence type="ECO:0000259" key="4">
    <source>
        <dbReference type="Pfam" id="PF01370"/>
    </source>
</evidence>
<feature type="domain" description="NAD-dependent epimerase/dehydratase" evidence="4">
    <location>
        <begin position="202"/>
        <end position="362"/>
    </location>
</feature>
<proteinExistence type="evidence at transcript level"/>
<dbReference type="InterPro" id="IPR050425">
    <property type="entry name" value="NAD(P)_dehydrat-like"/>
</dbReference>
<dbReference type="SUPFAM" id="SSF51735">
    <property type="entry name" value="NAD(P)-binding Rossmann-fold domains"/>
    <property type="match status" value="2"/>
</dbReference>
<dbReference type="GO" id="GO:0016616">
    <property type="term" value="F:oxidoreductase activity, acting on the CH-OH group of donors, NAD or NADP as acceptor"/>
    <property type="evidence" value="ECO:0007669"/>
    <property type="project" value="TreeGrafter"/>
</dbReference>
<accession>A0A0A1CDH2</accession>
<feature type="coiled-coil region" evidence="3">
    <location>
        <begin position="185"/>
        <end position="212"/>
    </location>
</feature>
<keyword evidence="3" id="KW-0175">Coiled coil</keyword>
<evidence type="ECO:0000256" key="2">
    <source>
        <dbReference type="ARBA" id="ARBA00023002"/>
    </source>
</evidence>
<reference evidence="5" key="1">
    <citation type="journal article" date="2014" name="Physiol. Plantarum">
        <title>Functional characterization of cinnamoyl-CoA reductase (CCR) in birch (Betula platyphylla x Betula pendula) through overexpression and suppression analysis.</title>
        <authorList>
            <person name="Zhang W."/>
            <person name="Wei R."/>
            <person name="Chen S."/>
            <person name="Jiang J."/>
            <person name="Li H."/>
            <person name="Huang H."/>
            <person name="Yang G."/>
            <person name="Wang S."/>
            <person name="Wei H."/>
            <person name="Liu G."/>
        </authorList>
    </citation>
    <scope>NUCLEOTIDE SEQUENCE</scope>
    <source>
        <strain evidence="5">CCG020023.1</strain>
    </source>
</reference>
<dbReference type="EMBL" id="KM505141">
    <property type="protein sequence ID" value="AIX92149.1"/>
    <property type="molecule type" value="mRNA"/>
</dbReference>
<dbReference type="InterPro" id="IPR036291">
    <property type="entry name" value="NAD(P)-bd_dom_sf"/>
</dbReference>
<protein>
    <submittedName>
        <fullName evidence="5">Cinnamoyl-CoA reductase 1</fullName>
    </submittedName>
</protein>
<dbReference type="AlphaFoldDB" id="A0A0A1CDH2"/>
<name>A0A0A1CDH2_BETPL</name>
<sequence>MDHEKTTVCVLDASSYVGETEIQKKIRNMERIEERLEVFSADVLDYHSILVALKGCSALFCCLDGSDGSDGYDDKIVDLEVRGAINVVEACAQTENFEKIVFTSSLTAAIWRENICTEKDVDERSWSDQEFCRKMKLWYALAKTLSEQAAWALAMDRMLNMVSINAGLVVGPSVTQQNSSSTMSYLQGETEIQKKIRNMERIEERLEVFSADVLDYHSILVALKGCSALFCCLDGSDGSDGYDDKIVDLEVRGAINVVEACAQTENFEKIVFTSSLTAAIWRENICTEKDVDERSWSDQEFCRKMKLWYALAKTLSEQAAWALAMDRMLNMVSINAGLVVGPSVTQQNSSSTMSYLQGAAQMYENGVLASVDVNFLVDIHIRAFEDHSTCGRYFCFNRTVHTEDEAVKLAQSLSPLISLPPRYECQGSEVYAERLRTKKLNKLIEGTNC</sequence>
<dbReference type="PANTHER" id="PTHR10366">
    <property type="entry name" value="NAD DEPENDENT EPIMERASE/DEHYDRATASE"/>
    <property type="match status" value="1"/>
</dbReference>
<dbReference type="Pfam" id="PF01370">
    <property type="entry name" value="Epimerase"/>
    <property type="match status" value="2"/>
</dbReference>
<feature type="domain" description="NAD-dependent epimerase/dehydratase" evidence="4">
    <location>
        <begin position="6"/>
        <end position="183"/>
    </location>
</feature>
<dbReference type="InterPro" id="IPR001509">
    <property type="entry name" value="Epimerase_deHydtase"/>
</dbReference>
<keyword evidence="2" id="KW-0560">Oxidoreductase</keyword>
<evidence type="ECO:0000256" key="1">
    <source>
        <dbReference type="ARBA" id="ARBA00022857"/>
    </source>
</evidence>
<dbReference type="PANTHER" id="PTHR10366:SF390">
    <property type="entry name" value="CINNAMOYL-COA REDUCTASE-LIKE PROTEIN"/>
    <property type="match status" value="1"/>
</dbReference>
<dbReference type="Gene3D" id="3.40.50.720">
    <property type="entry name" value="NAD(P)-binding Rossmann-like Domain"/>
    <property type="match status" value="2"/>
</dbReference>
<organism evidence="5">
    <name type="scientific">Betula platyphylla</name>
    <name type="common">Asian white birch</name>
    <dbReference type="NCBI Taxonomy" id="78630"/>
    <lineage>
        <taxon>Eukaryota</taxon>
        <taxon>Viridiplantae</taxon>
        <taxon>Streptophyta</taxon>
        <taxon>Embryophyta</taxon>
        <taxon>Tracheophyta</taxon>
        <taxon>Spermatophyta</taxon>
        <taxon>Magnoliopsida</taxon>
        <taxon>eudicotyledons</taxon>
        <taxon>Gunneridae</taxon>
        <taxon>Pentapetalae</taxon>
        <taxon>rosids</taxon>
        <taxon>fabids</taxon>
        <taxon>Fagales</taxon>
        <taxon>Betulaceae</taxon>
        <taxon>Betula</taxon>
    </lineage>
</organism>
<evidence type="ECO:0000256" key="3">
    <source>
        <dbReference type="SAM" id="Coils"/>
    </source>
</evidence>